<evidence type="ECO:0000313" key="2">
    <source>
        <dbReference type="Proteomes" id="UP000087766"/>
    </source>
</evidence>
<keyword evidence="2" id="KW-1185">Reference proteome</keyword>
<organism evidence="2 3">
    <name type="scientific">Vigna radiata var. radiata</name>
    <name type="common">Mung bean</name>
    <name type="synonym">Phaseolus aureus</name>
    <dbReference type="NCBI Taxonomy" id="3916"/>
    <lineage>
        <taxon>Eukaryota</taxon>
        <taxon>Viridiplantae</taxon>
        <taxon>Streptophyta</taxon>
        <taxon>Embryophyta</taxon>
        <taxon>Tracheophyta</taxon>
        <taxon>Spermatophyta</taxon>
        <taxon>Magnoliopsida</taxon>
        <taxon>eudicotyledons</taxon>
        <taxon>Gunneridae</taxon>
        <taxon>Pentapetalae</taxon>
        <taxon>rosids</taxon>
        <taxon>fabids</taxon>
        <taxon>Fabales</taxon>
        <taxon>Fabaceae</taxon>
        <taxon>Papilionoideae</taxon>
        <taxon>50 kb inversion clade</taxon>
        <taxon>NPAAA clade</taxon>
        <taxon>indigoferoid/millettioid clade</taxon>
        <taxon>Phaseoleae</taxon>
        <taxon>Vigna</taxon>
    </lineage>
</organism>
<sequence>MQKNETCNEDRCQEVSEHMLMAHDSSHAEEEDTWYLDKGCSNHMTGKKEWLIDLDPNVRSNVRFADNSVIMAKGARRILIRRKEGQPAYMNNVLYVPNMKSNLLSLGQLLEKGYTMNMNQKHIEVFDDRRRLVLKAPLVRNRTFKVKLSATTFQCLSSTNTEEE</sequence>
<reference evidence="3" key="1">
    <citation type="submission" date="2025-08" db="UniProtKB">
        <authorList>
            <consortium name="RefSeq"/>
        </authorList>
    </citation>
    <scope>IDENTIFICATION</scope>
    <source>
        <tissue evidence="3">Leaf</tissue>
    </source>
</reference>
<gene>
    <name evidence="3" type="primary">LOC106753714</name>
</gene>
<feature type="domain" description="Retrovirus-related Pol polyprotein from transposon TNT 1-94-like beta-barrel" evidence="1">
    <location>
        <begin position="34"/>
        <end position="114"/>
    </location>
</feature>
<name>A0A1S3TBB1_VIGRR</name>
<dbReference type="AlphaFoldDB" id="A0A1S3TBB1"/>
<dbReference type="GeneID" id="106753714"/>
<evidence type="ECO:0000313" key="3">
    <source>
        <dbReference type="RefSeq" id="XP_014491055.1"/>
    </source>
</evidence>
<proteinExistence type="predicted"/>
<dbReference type="KEGG" id="vra:106753714"/>
<protein>
    <submittedName>
        <fullName evidence="3">Uncharacterized protein LOC106753714</fullName>
    </submittedName>
</protein>
<dbReference type="OrthoDB" id="2015125at2759"/>
<dbReference type="InterPro" id="IPR054722">
    <property type="entry name" value="PolX-like_BBD"/>
</dbReference>
<dbReference type="RefSeq" id="XP_014491055.1">
    <property type="nucleotide sequence ID" value="XM_014635569.1"/>
</dbReference>
<accession>A0A1S3TBB1</accession>
<dbReference type="Pfam" id="PF22936">
    <property type="entry name" value="Pol_BBD"/>
    <property type="match status" value="1"/>
</dbReference>
<evidence type="ECO:0000259" key="1">
    <source>
        <dbReference type="Pfam" id="PF22936"/>
    </source>
</evidence>
<dbReference type="Proteomes" id="UP000087766">
    <property type="component" value="Unplaced"/>
</dbReference>